<evidence type="ECO:0000256" key="1">
    <source>
        <dbReference type="SAM" id="MobiDB-lite"/>
    </source>
</evidence>
<organism evidence="3 4">
    <name type="scientific">Armillaria solidipes</name>
    <dbReference type="NCBI Taxonomy" id="1076256"/>
    <lineage>
        <taxon>Eukaryota</taxon>
        <taxon>Fungi</taxon>
        <taxon>Dikarya</taxon>
        <taxon>Basidiomycota</taxon>
        <taxon>Agaricomycotina</taxon>
        <taxon>Agaricomycetes</taxon>
        <taxon>Agaricomycetidae</taxon>
        <taxon>Agaricales</taxon>
        <taxon>Marasmiineae</taxon>
        <taxon>Physalacriaceae</taxon>
        <taxon>Armillaria</taxon>
    </lineage>
</organism>
<accession>A0A2H3BE70</accession>
<sequence>MYSDRPVPSTTTTTSDSSPSKHNYTAVIIAVICSAILLVLIAASVFIWRHRKRQNIQRRVAFPTSFDDERQRTPPMRSFLNNLDGHEREHTGSPGDRLLNVPPPPYSESPF</sequence>
<gene>
    <name evidence="3" type="ORF">ARMSODRAFT_611438</name>
</gene>
<dbReference type="EMBL" id="KZ293469">
    <property type="protein sequence ID" value="PBK62123.1"/>
    <property type="molecule type" value="Genomic_DNA"/>
</dbReference>
<name>A0A2H3BE70_9AGAR</name>
<feature type="transmembrane region" description="Helical" evidence="2">
    <location>
        <begin position="24"/>
        <end position="48"/>
    </location>
</feature>
<evidence type="ECO:0000313" key="3">
    <source>
        <dbReference type="EMBL" id="PBK62123.1"/>
    </source>
</evidence>
<proteinExistence type="predicted"/>
<protein>
    <submittedName>
        <fullName evidence="3">Uncharacterized protein</fullName>
    </submittedName>
</protein>
<keyword evidence="2" id="KW-0812">Transmembrane</keyword>
<reference evidence="4" key="1">
    <citation type="journal article" date="2017" name="Nat. Ecol. Evol.">
        <title>Genome expansion and lineage-specific genetic innovations in the forest pathogenic fungi Armillaria.</title>
        <authorList>
            <person name="Sipos G."/>
            <person name="Prasanna A.N."/>
            <person name="Walter M.C."/>
            <person name="O'Connor E."/>
            <person name="Balint B."/>
            <person name="Krizsan K."/>
            <person name="Kiss B."/>
            <person name="Hess J."/>
            <person name="Varga T."/>
            <person name="Slot J."/>
            <person name="Riley R."/>
            <person name="Boka B."/>
            <person name="Rigling D."/>
            <person name="Barry K."/>
            <person name="Lee J."/>
            <person name="Mihaltcheva S."/>
            <person name="LaButti K."/>
            <person name="Lipzen A."/>
            <person name="Waldron R."/>
            <person name="Moloney N.M."/>
            <person name="Sperisen C."/>
            <person name="Kredics L."/>
            <person name="Vagvoelgyi C."/>
            <person name="Patrignani A."/>
            <person name="Fitzpatrick D."/>
            <person name="Nagy I."/>
            <person name="Doyle S."/>
            <person name="Anderson J.B."/>
            <person name="Grigoriev I.V."/>
            <person name="Gueldener U."/>
            <person name="Muensterkoetter M."/>
            <person name="Nagy L.G."/>
        </authorList>
    </citation>
    <scope>NUCLEOTIDE SEQUENCE [LARGE SCALE GENOMIC DNA]</scope>
    <source>
        <strain evidence="4">28-4</strain>
    </source>
</reference>
<dbReference type="Proteomes" id="UP000218334">
    <property type="component" value="Unassembled WGS sequence"/>
</dbReference>
<keyword evidence="2" id="KW-0472">Membrane</keyword>
<feature type="region of interest" description="Disordered" evidence="1">
    <location>
        <begin position="63"/>
        <end position="111"/>
    </location>
</feature>
<dbReference type="AlphaFoldDB" id="A0A2H3BE70"/>
<feature type="compositionally biased region" description="Pro residues" evidence="1">
    <location>
        <begin position="101"/>
        <end position="111"/>
    </location>
</feature>
<keyword evidence="4" id="KW-1185">Reference proteome</keyword>
<feature type="region of interest" description="Disordered" evidence="1">
    <location>
        <begin position="1"/>
        <end position="20"/>
    </location>
</feature>
<feature type="compositionally biased region" description="Low complexity" evidence="1">
    <location>
        <begin position="8"/>
        <end position="20"/>
    </location>
</feature>
<keyword evidence="2" id="KW-1133">Transmembrane helix</keyword>
<evidence type="ECO:0000256" key="2">
    <source>
        <dbReference type="SAM" id="Phobius"/>
    </source>
</evidence>
<evidence type="ECO:0000313" key="4">
    <source>
        <dbReference type="Proteomes" id="UP000218334"/>
    </source>
</evidence>